<dbReference type="AlphaFoldDB" id="A0AAV4MAN8"/>
<organism evidence="2 3">
    <name type="scientific">Caerostris extrusa</name>
    <name type="common">Bark spider</name>
    <name type="synonym">Caerostris bankana</name>
    <dbReference type="NCBI Taxonomy" id="172846"/>
    <lineage>
        <taxon>Eukaryota</taxon>
        <taxon>Metazoa</taxon>
        <taxon>Ecdysozoa</taxon>
        <taxon>Arthropoda</taxon>
        <taxon>Chelicerata</taxon>
        <taxon>Arachnida</taxon>
        <taxon>Araneae</taxon>
        <taxon>Araneomorphae</taxon>
        <taxon>Entelegynae</taxon>
        <taxon>Araneoidea</taxon>
        <taxon>Araneidae</taxon>
        <taxon>Caerostris</taxon>
    </lineage>
</organism>
<gene>
    <name evidence="2" type="ORF">CEXT_315201</name>
</gene>
<proteinExistence type="predicted"/>
<dbReference type="Proteomes" id="UP001054945">
    <property type="component" value="Unassembled WGS sequence"/>
</dbReference>
<reference evidence="2 3" key="1">
    <citation type="submission" date="2021-06" db="EMBL/GenBank/DDBJ databases">
        <title>Caerostris extrusa draft genome.</title>
        <authorList>
            <person name="Kono N."/>
            <person name="Arakawa K."/>
        </authorList>
    </citation>
    <scope>NUCLEOTIDE SEQUENCE [LARGE SCALE GENOMIC DNA]</scope>
</reference>
<evidence type="ECO:0000313" key="3">
    <source>
        <dbReference type="Proteomes" id="UP001054945"/>
    </source>
</evidence>
<protein>
    <submittedName>
        <fullName evidence="2">Uncharacterized protein</fullName>
    </submittedName>
</protein>
<evidence type="ECO:0000256" key="1">
    <source>
        <dbReference type="SAM" id="MobiDB-lite"/>
    </source>
</evidence>
<sequence>MPGSHTCMMNGQQMRQFMKSRNVVFQIGRHPGDKNTKNKKKGVGEGRNVSPDSSLISKLSVFIVCSFAVGDAFNAFCDLASFPALER</sequence>
<evidence type="ECO:0000313" key="2">
    <source>
        <dbReference type="EMBL" id="GIX68817.1"/>
    </source>
</evidence>
<dbReference type="EMBL" id="BPLR01019527">
    <property type="protein sequence ID" value="GIX68817.1"/>
    <property type="molecule type" value="Genomic_DNA"/>
</dbReference>
<accession>A0AAV4MAN8</accession>
<name>A0AAV4MAN8_CAEEX</name>
<keyword evidence="3" id="KW-1185">Reference proteome</keyword>
<feature type="region of interest" description="Disordered" evidence="1">
    <location>
        <begin position="28"/>
        <end position="52"/>
    </location>
</feature>
<comment type="caution">
    <text evidence="2">The sequence shown here is derived from an EMBL/GenBank/DDBJ whole genome shotgun (WGS) entry which is preliminary data.</text>
</comment>